<evidence type="ECO:0000313" key="1">
    <source>
        <dbReference type="EMBL" id="KAF4402349.1"/>
    </source>
</evidence>
<dbReference type="EMBL" id="JAATIQ010000008">
    <property type="protein sequence ID" value="KAF4402349.1"/>
    <property type="molecule type" value="Genomic_DNA"/>
</dbReference>
<dbReference type="Proteomes" id="UP000583929">
    <property type="component" value="Unassembled WGS sequence"/>
</dbReference>
<dbReference type="PANTHER" id="PTHR33527">
    <property type="entry name" value="OS07G0274300 PROTEIN"/>
    <property type="match status" value="1"/>
</dbReference>
<name>A0A7J6I5N9_CANSA</name>
<keyword evidence="2" id="KW-1185">Reference proteome</keyword>
<feature type="non-terminal residue" evidence="1">
    <location>
        <position position="153"/>
    </location>
</feature>
<protein>
    <submittedName>
        <fullName evidence="1">Uncharacterized protein</fullName>
    </submittedName>
</protein>
<dbReference type="PANTHER" id="PTHR33527:SF45">
    <property type="entry name" value="RRM DOMAIN-CONTAINING PROTEIN"/>
    <property type="match status" value="1"/>
</dbReference>
<reference evidence="1 2" key="1">
    <citation type="journal article" date="2020" name="bioRxiv">
        <title>Sequence and annotation of 42 cannabis genomes reveals extensive copy number variation in cannabinoid synthesis and pathogen resistance genes.</title>
        <authorList>
            <person name="Mckernan K.J."/>
            <person name="Helbert Y."/>
            <person name="Kane L.T."/>
            <person name="Ebling H."/>
            <person name="Zhang L."/>
            <person name="Liu B."/>
            <person name="Eaton Z."/>
            <person name="Mclaughlin S."/>
            <person name="Kingan S."/>
            <person name="Baybayan P."/>
            <person name="Concepcion G."/>
            <person name="Jordan M."/>
            <person name="Riva A."/>
            <person name="Barbazuk W."/>
            <person name="Harkins T."/>
        </authorList>
    </citation>
    <scope>NUCLEOTIDE SEQUENCE [LARGE SCALE GENOMIC DNA]</scope>
    <source>
        <strain evidence="2">cv. Jamaican Lion 4</strain>
        <tissue evidence="1">Leaf</tissue>
    </source>
</reference>
<proteinExistence type="predicted"/>
<gene>
    <name evidence="1" type="ORF">G4B88_003270</name>
</gene>
<evidence type="ECO:0000313" key="2">
    <source>
        <dbReference type="Proteomes" id="UP000583929"/>
    </source>
</evidence>
<dbReference type="AlphaFoldDB" id="A0A7J6I5N9"/>
<organism evidence="1 2">
    <name type="scientific">Cannabis sativa</name>
    <name type="common">Hemp</name>
    <name type="synonym">Marijuana</name>
    <dbReference type="NCBI Taxonomy" id="3483"/>
    <lineage>
        <taxon>Eukaryota</taxon>
        <taxon>Viridiplantae</taxon>
        <taxon>Streptophyta</taxon>
        <taxon>Embryophyta</taxon>
        <taxon>Tracheophyta</taxon>
        <taxon>Spermatophyta</taxon>
        <taxon>Magnoliopsida</taxon>
        <taxon>eudicotyledons</taxon>
        <taxon>Gunneridae</taxon>
        <taxon>Pentapetalae</taxon>
        <taxon>rosids</taxon>
        <taxon>fabids</taxon>
        <taxon>Rosales</taxon>
        <taxon>Cannabaceae</taxon>
        <taxon>Cannabis</taxon>
    </lineage>
</organism>
<comment type="caution">
    <text evidence="1">The sequence shown here is derived from an EMBL/GenBank/DDBJ whole genome shotgun (WGS) entry which is preliminary data.</text>
</comment>
<sequence>MENKTLAGDYKLKQHSLFKLFTPNNKRFKLIISMESRVIGGTTSGSNPRAGLVVPTASGHAQQTMLNPCAEEWDPQTNRAPEEERCLYLTFSSGYPLSPYHIKSFFNRKFGCSCVYKVYVYKPERNEEPPLFGKVIFKKSSIPAMVMGNRNQV</sequence>
<accession>A0A7J6I5N9</accession>